<dbReference type="SMART" id="SM00413">
    <property type="entry name" value="ETS"/>
    <property type="match status" value="1"/>
</dbReference>
<dbReference type="KEGG" id="aten:116297168"/>
<dbReference type="GO" id="GO:0005634">
    <property type="term" value="C:nucleus"/>
    <property type="evidence" value="ECO:0007669"/>
    <property type="project" value="UniProtKB-SubCell"/>
</dbReference>
<dbReference type="Gene3D" id="1.10.10.10">
    <property type="entry name" value="Winged helix-like DNA-binding domain superfamily/Winged helix DNA-binding domain"/>
    <property type="match status" value="1"/>
</dbReference>
<evidence type="ECO:0000256" key="4">
    <source>
        <dbReference type="SAM" id="MobiDB-lite"/>
    </source>
</evidence>
<dbReference type="InterPro" id="IPR000418">
    <property type="entry name" value="Ets_dom"/>
</dbReference>
<dbReference type="AlphaFoldDB" id="A0A6P8I0Y8"/>
<dbReference type="PROSITE" id="PS00346">
    <property type="entry name" value="ETS_DOMAIN_2"/>
    <property type="match status" value="1"/>
</dbReference>
<sequence>MMTSCADPTFSHPSRDLPYHPAYVNPELGIVTGPYPDVEDLMDFNPDLSFLLSMDQLCEPSPQNGHCSDDMSSCDSDRDVIGASDDNISDDSSLTDAVMDMLLENRPPPPPYESSQNNYISTTFSCVATNTLTNTKFNYSQAKMPETRHENKTDVDKVNTDIKIKQEPLSPESETCESRRGRPSRNCSSTYGAQNFESKPNKKVHKPRVKKTIHLWEFLEEIVDNKAYSPKYITWVSREEGVFRLVDSKAVAKLWGQRKNRHDMTYEKMSRAIRYYYERGIIRHVIGQKLIYQFGDEINEKRRDKATPKILPNVDDKSQVGS</sequence>
<evidence type="ECO:0000313" key="7">
    <source>
        <dbReference type="RefSeq" id="XP_031561201.1"/>
    </source>
</evidence>
<evidence type="ECO:0000313" key="6">
    <source>
        <dbReference type="Proteomes" id="UP000515163"/>
    </source>
</evidence>
<reference evidence="7" key="1">
    <citation type="submission" date="2025-08" db="UniProtKB">
        <authorList>
            <consortium name="RefSeq"/>
        </authorList>
    </citation>
    <scope>IDENTIFICATION</scope>
    <source>
        <tissue evidence="7">Tentacle</tissue>
    </source>
</reference>
<dbReference type="InParanoid" id="A0A6P8I0Y8"/>
<evidence type="ECO:0000256" key="2">
    <source>
        <dbReference type="ARBA" id="ARBA00023125"/>
    </source>
</evidence>
<dbReference type="Proteomes" id="UP000515163">
    <property type="component" value="Unplaced"/>
</dbReference>
<keyword evidence="6" id="KW-1185">Reference proteome</keyword>
<dbReference type="OrthoDB" id="8196042at2759"/>
<dbReference type="PRINTS" id="PR00454">
    <property type="entry name" value="ETSDOMAIN"/>
</dbReference>
<dbReference type="Pfam" id="PF00178">
    <property type="entry name" value="Ets"/>
    <property type="match status" value="1"/>
</dbReference>
<accession>A0A6P8I0Y8</accession>
<organism evidence="6 7">
    <name type="scientific">Actinia tenebrosa</name>
    <name type="common">Australian red waratah sea anemone</name>
    <dbReference type="NCBI Taxonomy" id="6105"/>
    <lineage>
        <taxon>Eukaryota</taxon>
        <taxon>Metazoa</taxon>
        <taxon>Cnidaria</taxon>
        <taxon>Anthozoa</taxon>
        <taxon>Hexacorallia</taxon>
        <taxon>Actiniaria</taxon>
        <taxon>Actiniidae</taxon>
        <taxon>Actinia</taxon>
    </lineage>
</organism>
<feature type="region of interest" description="Disordered" evidence="4">
    <location>
        <begin position="168"/>
        <end position="204"/>
    </location>
</feature>
<dbReference type="InterPro" id="IPR036388">
    <property type="entry name" value="WH-like_DNA-bd_sf"/>
</dbReference>
<evidence type="ECO:0000256" key="1">
    <source>
        <dbReference type="ARBA" id="ARBA00005562"/>
    </source>
</evidence>
<feature type="compositionally biased region" description="Polar residues" evidence="4">
    <location>
        <begin position="185"/>
        <end position="198"/>
    </location>
</feature>
<dbReference type="GO" id="GO:0043565">
    <property type="term" value="F:sequence-specific DNA binding"/>
    <property type="evidence" value="ECO:0007669"/>
    <property type="project" value="InterPro"/>
</dbReference>
<keyword evidence="3" id="KW-0539">Nucleus</keyword>
<keyword evidence="2 3" id="KW-0238">DNA-binding</keyword>
<comment type="subcellular location">
    <subcellularLocation>
        <location evidence="3">Nucleus</location>
    </subcellularLocation>
</comment>
<dbReference type="SUPFAM" id="SSF46785">
    <property type="entry name" value="Winged helix' DNA-binding domain"/>
    <property type="match status" value="1"/>
</dbReference>
<feature type="domain" description="ETS" evidence="5">
    <location>
        <begin position="213"/>
        <end position="295"/>
    </location>
</feature>
<gene>
    <name evidence="7" type="primary">LOC116297168</name>
</gene>
<dbReference type="PROSITE" id="PS50061">
    <property type="entry name" value="ETS_DOMAIN_3"/>
    <property type="match status" value="1"/>
</dbReference>
<dbReference type="InterPro" id="IPR046328">
    <property type="entry name" value="ETS_fam"/>
</dbReference>
<dbReference type="InterPro" id="IPR036390">
    <property type="entry name" value="WH_DNA-bd_sf"/>
</dbReference>
<dbReference type="PANTHER" id="PTHR11849">
    <property type="entry name" value="ETS"/>
    <property type="match status" value="1"/>
</dbReference>
<protein>
    <submittedName>
        <fullName evidence="7">ETS-related transcription factor Elf-1-like</fullName>
    </submittedName>
</protein>
<dbReference type="RefSeq" id="XP_031561201.1">
    <property type="nucleotide sequence ID" value="XM_031705341.1"/>
</dbReference>
<dbReference type="GO" id="GO:0030154">
    <property type="term" value="P:cell differentiation"/>
    <property type="evidence" value="ECO:0007669"/>
    <property type="project" value="TreeGrafter"/>
</dbReference>
<evidence type="ECO:0000256" key="3">
    <source>
        <dbReference type="RuleBase" id="RU004019"/>
    </source>
</evidence>
<dbReference type="GeneID" id="116297168"/>
<comment type="similarity">
    <text evidence="1 3">Belongs to the ETS family.</text>
</comment>
<name>A0A6P8I0Y8_ACTTE</name>
<proteinExistence type="inferred from homology"/>
<evidence type="ECO:0000259" key="5">
    <source>
        <dbReference type="PROSITE" id="PS50061"/>
    </source>
</evidence>
<dbReference type="GO" id="GO:0000981">
    <property type="term" value="F:DNA-binding transcription factor activity, RNA polymerase II-specific"/>
    <property type="evidence" value="ECO:0007669"/>
    <property type="project" value="TreeGrafter"/>
</dbReference>
<dbReference type="PANTHER" id="PTHR11849:SF191">
    <property type="entry name" value="ECDYSONE-INDUCED PROTEIN 74EF ISOFORM B"/>
    <property type="match status" value="1"/>
</dbReference>